<evidence type="ECO:0000313" key="2">
    <source>
        <dbReference type="Proteomes" id="UP001163878"/>
    </source>
</evidence>
<reference evidence="1" key="1">
    <citation type="submission" date="2022-10" db="EMBL/GenBank/DDBJ databases">
        <title>Cytochrome P450 Catalyzes Benzene Ring Formation in the Biosynthesis of Trialkyl-Substituted Aromatic Polyketides.</title>
        <authorList>
            <person name="Zhao E."/>
            <person name="Ge H."/>
        </authorList>
    </citation>
    <scope>NUCLEOTIDE SEQUENCE</scope>
    <source>
        <strain evidence="1">NA0869</strain>
    </source>
</reference>
<dbReference type="Proteomes" id="UP001163878">
    <property type="component" value="Chromosome"/>
</dbReference>
<protein>
    <submittedName>
        <fullName evidence="1">Uncharacterized protein</fullName>
    </submittedName>
</protein>
<name>A0ABY6I4Y2_STRPE</name>
<evidence type="ECO:0000313" key="1">
    <source>
        <dbReference type="EMBL" id="UYQ62037.1"/>
    </source>
</evidence>
<accession>A0ABY6I4Y2</accession>
<dbReference type="RefSeq" id="WP_264243267.1">
    <property type="nucleotide sequence ID" value="NZ_CP107567.1"/>
</dbReference>
<dbReference type="EMBL" id="CP107567">
    <property type="protein sequence ID" value="UYQ62037.1"/>
    <property type="molecule type" value="Genomic_DNA"/>
</dbReference>
<organism evidence="1 2">
    <name type="scientific">Streptomyces peucetius</name>
    <dbReference type="NCBI Taxonomy" id="1950"/>
    <lineage>
        <taxon>Bacteria</taxon>
        <taxon>Bacillati</taxon>
        <taxon>Actinomycetota</taxon>
        <taxon>Actinomycetes</taxon>
        <taxon>Kitasatosporales</taxon>
        <taxon>Streptomycetaceae</taxon>
        <taxon>Streptomyces</taxon>
    </lineage>
</organism>
<proteinExistence type="predicted"/>
<sequence>MSSNEKAPRHPVACMSEAEEAVNTLRVALKRSGITLPSLRIDPASYARDVPCPLVELGRCNVDTVRLIAAALPRGLDEAP</sequence>
<gene>
    <name evidence="1" type="ORF">OGH68_11415</name>
</gene>
<keyword evidence="2" id="KW-1185">Reference proteome</keyword>